<reference evidence="2 3" key="1">
    <citation type="journal article" date="2019" name="Genome Biol. Evol.">
        <title>Insights into the evolution of the New World diploid cottons (Gossypium, subgenus Houzingenia) based on genome sequencing.</title>
        <authorList>
            <person name="Grover C.E."/>
            <person name="Arick M.A. 2nd"/>
            <person name="Thrash A."/>
            <person name="Conover J.L."/>
            <person name="Sanders W.S."/>
            <person name="Peterson D.G."/>
            <person name="Frelichowski J.E."/>
            <person name="Scheffler J.A."/>
            <person name="Scheffler B.E."/>
            <person name="Wendel J.F."/>
        </authorList>
    </citation>
    <scope>NUCLEOTIDE SEQUENCE [LARGE SCALE GENOMIC DNA]</scope>
    <source>
        <strain evidence="2">157</strain>
        <tissue evidence="2">Leaf</tissue>
    </source>
</reference>
<dbReference type="Pfam" id="PF13456">
    <property type="entry name" value="RVT_3"/>
    <property type="match status" value="1"/>
</dbReference>
<evidence type="ECO:0000259" key="1">
    <source>
        <dbReference type="Pfam" id="PF13456"/>
    </source>
</evidence>
<evidence type="ECO:0000313" key="2">
    <source>
        <dbReference type="EMBL" id="MBA0574833.1"/>
    </source>
</evidence>
<name>A0A7J8ND95_9ROSI</name>
<sequence>MGDSKTIINKCKTEARDKSILGAIIDDIQSIKTRFQKITFRFIQRTENAKAHDLAKEALRKGEESYL</sequence>
<dbReference type="InterPro" id="IPR002156">
    <property type="entry name" value="RNaseH_domain"/>
</dbReference>
<dbReference type="AlphaFoldDB" id="A0A7J8ND95"/>
<dbReference type="InterPro" id="IPR036397">
    <property type="entry name" value="RNaseH_sf"/>
</dbReference>
<proteinExistence type="predicted"/>
<comment type="caution">
    <text evidence="2">The sequence shown here is derived from an EMBL/GenBank/DDBJ whole genome shotgun (WGS) entry which is preliminary data.</text>
</comment>
<accession>A0A7J8ND95</accession>
<dbReference type="Gene3D" id="3.30.420.10">
    <property type="entry name" value="Ribonuclease H-like superfamily/Ribonuclease H"/>
    <property type="match status" value="1"/>
</dbReference>
<gene>
    <name evidence="2" type="ORF">Golob_024206</name>
</gene>
<feature type="non-terminal residue" evidence="2">
    <location>
        <position position="67"/>
    </location>
</feature>
<protein>
    <recommendedName>
        <fullName evidence="1">RNase H type-1 domain-containing protein</fullName>
    </recommendedName>
</protein>
<keyword evidence="3" id="KW-1185">Reference proteome</keyword>
<dbReference type="Proteomes" id="UP000593572">
    <property type="component" value="Unassembled WGS sequence"/>
</dbReference>
<feature type="domain" description="RNase H type-1" evidence="1">
    <location>
        <begin position="2"/>
        <end position="58"/>
    </location>
</feature>
<dbReference type="EMBL" id="JABEZX010017401">
    <property type="protein sequence ID" value="MBA0574833.1"/>
    <property type="molecule type" value="Genomic_DNA"/>
</dbReference>
<evidence type="ECO:0000313" key="3">
    <source>
        <dbReference type="Proteomes" id="UP000593572"/>
    </source>
</evidence>
<dbReference type="GO" id="GO:0004523">
    <property type="term" value="F:RNA-DNA hybrid ribonuclease activity"/>
    <property type="evidence" value="ECO:0007669"/>
    <property type="project" value="InterPro"/>
</dbReference>
<organism evidence="2 3">
    <name type="scientific">Gossypium lobatum</name>
    <dbReference type="NCBI Taxonomy" id="34289"/>
    <lineage>
        <taxon>Eukaryota</taxon>
        <taxon>Viridiplantae</taxon>
        <taxon>Streptophyta</taxon>
        <taxon>Embryophyta</taxon>
        <taxon>Tracheophyta</taxon>
        <taxon>Spermatophyta</taxon>
        <taxon>Magnoliopsida</taxon>
        <taxon>eudicotyledons</taxon>
        <taxon>Gunneridae</taxon>
        <taxon>Pentapetalae</taxon>
        <taxon>rosids</taxon>
        <taxon>malvids</taxon>
        <taxon>Malvales</taxon>
        <taxon>Malvaceae</taxon>
        <taxon>Malvoideae</taxon>
        <taxon>Gossypium</taxon>
    </lineage>
</organism>
<dbReference type="GO" id="GO:0003676">
    <property type="term" value="F:nucleic acid binding"/>
    <property type="evidence" value="ECO:0007669"/>
    <property type="project" value="InterPro"/>
</dbReference>